<feature type="coiled-coil region" evidence="1">
    <location>
        <begin position="206"/>
        <end position="262"/>
    </location>
</feature>
<dbReference type="PANTHER" id="PTHR22091">
    <property type="entry name" value="COILED-COIL DOMAIN-CONTAINING PROTEIN 77"/>
    <property type="match status" value="1"/>
</dbReference>
<reference evidence="3" key="2">
    <citation type="submission" date="2025-09" db="UniProtKB">
        <authorList>
            <consortium name="Ensembl"/>
        </authorList>
    </citation>
    <scope>IDENTIFICATION</scope>
</reference>
<evidence type="ECO:0000313" key="3">
    <source>
        <dbReference type="Ensembl" id="ENSACUP00000019977.1"/>
    </source>
</evidence>
<dbReference type="InterPro" id="IPR037696">
    <property type="entry name" value="CCDC77"/>
</dbReference>
<dbReference type="Proteomes" id="UP000472269">
    <property type="component" value="Unplaced"/>
</dbReference>
<dbReference type="PANTHER" id="PTHR22091:SF1">
    <property type="entry name" value="COILED-COIL DOMAIN-CONTAINING PROTEIN 77"/>
    <property type="match status" value="1"/>
</dbReference>
<feature type="region of interest" description="Disordered" evidence="2">
    <location>
        <begin position="168"/>
        <end position="193"/>
    </location>
</feature>
<feature type="compositionally biased region" description="Polar residues" evidence="2">
    <location>
        <begin position="183"/>
        <end position="193"/>
    </location>
</feature>
<evidence type="ECO:0000313" key="4">
    <source>
        <dbReference type="Proteomes" id="UP000472269"/>
    </source>
</evidence>
<evidence type="ECO:0000256" key="1">
    <source>
        <dbReference type="SAM" id="Coils"/>
    </source>
</evidence>
<accession>A0A663N8L5</accession>
<keyword evidence="1" id="KW-0175">Coiled coil</keyword>
<protein>
    <submittedName>
        <fullName evidence="3">Coiled-coil domain containing 77</fullName>
    </submittedName>
</protein>
<feature type="compositionally biased region" description="Basic and acidic residues" evidence="2">
    <location>
        <begin position="173"/>
        <end position="182"/>
    </location>
</feature>
<organism evidence="3 4">
    <name type="scientific">Athene cunicularia</name>
    <name type="common">Burrowing owl</name>
    <name type="synonym">Speotyto cunicularia</name>
    <dbReference type="NCBI Taxonomy" id="194338"/>
    <lineage>
        <taxon>Eukaryota</taxon>
        <taxon>Metazoa</taxon>
        <taxon>Chordata</taxon>
        <taxon>Craniata</taxon>
        <taxon>Vertebrata</taxon>
        <taxon>Euteleostomi</taxon>
        <taxon>Archelosauria</taxon>
        <taxon>Archosauria</taxon>
        <taxon>Dinosauria</taxon>
        <taxon>Saurischia</taxon>
        <taxon>Theropoda</taxon>
        <taxon>Coelurosauria</taxon>
        <taxon>Aves</taxon>
        <taxon>Neognathae</taxon>
        <taxon>Neoaves</taxon>
        <taxon>Telluraves</taxon>
        <taxon>Strigiformes</taxon>
        <taxon>Strigidae</taxon>
        <taxon>Athene</taxon>
    </lineage>
</organism>
<dbReference type="Ensembl" id="ENSACUT00000021309.1">
    <property type="protein sequence ID" value="ENSACUP00000019977.1"/>
    <property type="gene ID" value="ENSACUG00000013361.1"/>
</dbReference>
<feature type="coiled-coil region" evidence="1">
    <location>
        <begin position="380"/>
        <end position="472"/>
    </location>
</feature>
<name>A0A663N8L5_ATHCN</name>
<reference evidence="3" key="1">
    <citation type="submission" date="2025-08" db="UniProtKB">
        <authorList>
            <consortium name="Ensembl"/>
        </authorList>
    </citation>
    <scope>IDENTIFICATION</scope>
</reference>
<dbReference type="OMA" id="HLSHMYR"/>
<keyword evidence="4" id="KW-1185">Reference proteome</keyword>
<dbReference type="AlphaFoldDB" id="A0A663N8L5"/>
<gene>
    <name evidence="3" type="primary">CCDC77</name>
</gene>
<sequence length="476" mass="56454">MAPCPPYSKACKLATPHVSSRYASSQSPGQEDFTPLPSINERLAFLRPSRELLEYYRKKIADFDEEHEDLVKRLERYKETYDEQHKLQWEVHQREEEIVELQKALSDMQVYLFQEREHVLRLYSENDRLKIRELEDRKKIQHLLALMGTDKGEVTYFHTEPPHKVTVLQRPAKSRESHEQNDTTRTGTTPKTSNDMIRATVRSYSVMSLLIQVEALQAQIEEQTRLSKEQVEALLEDRRIHMEEAQVQHQRDKDKIKTITDKLHKTQNLLYESTRDFLQLKFDARANEKAWMAEKDSLMRKLDKDMDQLIISREPGREKKQRDTKKMLQADNGAWKPHKQLQQEQRLSSMYREQCVTLEGELARICEERDVGRELFKARSEKMGKRLKLMTQRYEALEKRRNMEVEGFKNDIKQLRQKLKDVEKQLFKVTLNIGPDQDLAILHEIRQGNKLTRRIQGELKNLKAKIYGLENELRVC</sequence>
<dbReference type="GO" id="GO:0005813">
    <property type="term" value="C:centrosome"/>
    <property type="evidence" value="ECO:0007669"/>
    <property type="project" value="TreeGrafter"/>
</dbReference>
<evidence type="ECO:0000256" key="2">
    <source>
        <dbReference type="SAM" id="MobiDB-lite"/>
    </source>
</evidence>
<proteinExistence type="predicted"/>